<proteinExistence type="predicted"/>
<accession>A0A8H6BUA0</accession>
<organism evidence="1 2">
    <name type="scientific">Candida albicans</name>
    <name type="common">Yeast</name>
    <dbReference type="NCBI Taxonomy" id="5476"/>
    <lineage>
        <taxon>Eukaryota</taxon>
        <taxon>Fungi</taxon>
        <taxon>Dikarya</taxon>
        <taxon>Ascomycota</taxon>
        <taxon>Saccharomycotina</taxon>
        <taxon>Pichiomycetes</taxon>
        <taxon>Debaryomycetaceae</taxon>
        <taxon>Candida/Lodderomyces clade</taxon>
        <taxon>Candida</taxon>
    </lineage>
</organism>
<comment type="caution">
    <text evidence="1">The sequence shown here is derived from an EMBL/GenBank/DDBJ whole genome shotgun (WGS) entry which is preliminary data.</text>
</comment>
<protein>
    <submittedName>
        <fullName evidence="1">Uncharacterized protein</fullName>
    </submittedName>
</protein>
<dbReference type="EMBL" id="JABWAD010000066">
    <property type="protein sequence ID" value="KAF6061089.1"/>
    <property type="molecule type" value="Genomic_DNA"/>
</dbReference>
<dbReference type="Gene3D" id="3.80.10.10">
    <property type="entry name" value="Ribonuclease Inhibitor"/>
    <property type="match status" value="1"/>
</dbReference>
<dbReference type="InterPro" id="IPR032675">
    <property type="entry name" value="LRR_dom_sf"/>
</dbReference>
<dbReference type="AlphaFoldDB" id="A0A8H6BUA0"/>
<dbReference type="Proteomes" id="UP000536275">
    <property type="component" value="Unassembled WGS sequence"/>
</dbReference>
<sequence length="324" mass="36539">MMPSIDTDIDIFVVLGKLPSDIVGLILDYLPKCMLHELLYFPPIREVVASAILSKINSKFTKKHRLYECNCDLLDITPKKLKRAIDQWNIFPKFVVIKDFNLFKAVLDLSPQVLHNAINLYGVFCVKSDADRQKSLEILVNSNVKFSHFALMNFGHVTTLPAVTTSLTLGDTTLASYMVDGLKRLHVSQGFIEERVTSYNFPSSLEDLEIEGPRSPKVILPPNLRKLNIGTISVSIESATGQAGKLEELSLALPHIESFDEIGIVAPNLKILNIEYCGKLINYDGLKKFQNLKELSIKYCNYPIGVFAGNLFPELKKFEYRDRL</sequence>
<dbReference type="SUPFAM" id="SSF52058">
    <property type="entry name" value="L domain-like"/>
    <property type="match status" value="1"/>
</dbReference>
<name>A0A8H6BUA0_CANAX</name>
<reference evidence="1 2" key="1">
    <citation type="submission" date="2020-03" db="EMBL/GenBank/DDBJ databases">
        <title>FDA dAtabase for Regulatory Grade micrObial Sequences (FDA-ARGOS): Supporting development and validation of Infectious Disease Dx tests.</title>
        <authorList>
            <person name="Campos J."/>
            <person name="Goldberg B."/>
            <person name="Tallon L."/>
            <person name="Sadzewicz L."/>
            <person name="Vavikolanu K."/>
            <person name="Mehta A."/>
            <person name="Aluvathingal J."/>
            <person name="Nadendla S."/>
            <person name="Nandy P."/>
            <person name="Geyer C."/>
            <person name="Yan Y."/>
            <person name="Sichtig H."/>
        </authorList>
    </citation>
    <scope>NUCLEOTIDE SEQUENCE [LARGE SCALE GENOMIC DNA]</scope>
    <source>
        <strain evidence="1 2">FDAARGOS_656</strain>
    </source>
</reference>
<evidence type="ECO:0000313" key="1">
    <source>
        <dbReference type="EMBL" id="KAF6061089.1"/>
    </source>
</evidence>
<evidence type="ECO:0000313" key="2">
    <source>
        <dbReference type="Proteomes" id="UP000536275"/>
    </source>
</evidence>
<gene>
    <name evidence="1" type="ORF">FOB64_006531</name>
</gene>